<dbReference type="RefSeq" id="WP_067979804.1">
    <property type="nucleotide sequence ID" value="NZ_CP014163.1"/>
</dbReference>
<evidence type="ECO:0000313" key="1">
    <source>
        <dbReference type="EMBL" id="AMB99645.1"/>
    </source>
</evidence>
<protein>
    <submittedName>
        <fullName evidence="1">Ribosome biogenesis GTPase YqeH</fullName>
    </submittedName>
</protein>
<dbReference type="InterPro" id="IPR027417">
    <property type="entry name" value="P-loop_NTPase"/>
</dbReference>
<dbReference type="Proteomes" id="UP000062260">
    <property type="component" value="Chromosome"/>
</dbReference>
<dbReference type="OrthoDB" id="9773841at2"/>
<dbReference type="Gene3D" id="3.40.50.300">
    <property type="entry name" value="P-loop containing nucleotide triphosphate hydrolases"/>
    <property type="match status" value="1"/>
</dbReference>
<keyword evidence="2" id="KW-1185">Reference proteome</keyword>
<dbReference type="AlphaFoldDB" id="A0A0X8FLS5"/>
<dbReference type="SUPFAM" id="SSF52540">
    <property type="entry name" value="P-loop containing nucleoside triphosphate hydrolases"/>
    <property type="match status" value="1"/>
</dbReference>
<proteinExistence type="predicted"/>
<dbReference type="EMBL" id="CP014163">
    <property type="protein sequence ID" value="AMB99645.1"/>
    <property type="molecule type" value="Genomic_DNA"/>
</dbReference>
<accession>A0A0X8FLS5</accession>
<dbReference type="NCBIfam" id="TIGR03597">
    <property type="entry name" value="GTPase_YqeH"/>
    <property type="match status" value="1"/>
</dbReference>
<dbReference type="PANTHER" id="PTHR46434:SF1">
    <property type="entry name" value="GENETIC INTERACTOR OF PROHIBITINS 3, MITOCHONDRIAL"/>
    <property type="match status" value="1"/>
</dbReference>
<dbReference type="STRING" id="128944.AWM75_06475"/>
<gene>
    <name evidence="1" type="ORF">AWM75_06475</name>
</gene>
<reference evidence="2" key="2">
    <citation type="submission" date="2016-01" db="EMBL/GenBank/DDBJ databases">
        <title>Six Aerococcus type strain genome sequencing and assembly using PacBio and Illumina Hiseq.</title>
        <authorList>
            <person name="Carkaci D."/>
            <person name="Dargis R."/>
            <person name="Nielsen X.C."/>
            <person name="Skovgaard O."/>
            <person name="Fuursted K."/>
            <person name="Christensen J.J."/>
        </authorList>
    </citation>
    <scope>NUCLEOTIDE SEQUENCE [LARGE SCALE GENOMIC DNA]</scope>
    <source>
        <strain evidence="2">CCUG42038B</strain>
    </source>
</reference>
<name>A0A0X8FLS5_9LACT</name>
<dbReference type="InterPro" id="IPR019988">
    <property type="entry name" value="GTP-bd_ribosome_bgen_YqeH"/>
</dbReference>
<organism evidence="1 2">
    <name type="scientific">Aerococcus urinaehominis</name>
    <dbReference type="NCBI Taxonomy" id="128944"/>
    <lineage>
        <taxon>Bacteria</taxon>
        <taxon>Bacillati</taxon>
        <taxon>Bacillota</taxon>
        <taxon>Bacilli</taxon>
        <taxon>Lactobacillales</taxon>
        <taxon>Aerococcaceae</taxon>
        <taxon>Aerococcus</taxon>
    </lineage>
</organism>
<dbReference type="InterPro" id="IPR006073">
    <property type="entry name" value="GTP-bd"/>
</dbReference>
<dbReference type="GO" id="GO:0005525">
    <property type="term" value="F:GTP binding"/>
    <property type="evidence" value="ECO:0007669"/>
    <property type="project" value="InterPro"/>
</dbReference>
<reference evidence="1 2" key="1">
    <citation type="journal article" date="2016" name="Genome Announc.">
        <title>Complete Genome Sequences of Aerococcus christensenii CCUG 28831T, Aerococcus sanguinicola CCUG 43001T, Aerococcus urinae CCUG 36881T, Aerococcus urinaeequi CCUG 28094T, Aerococcus urinaehominis CCUG 42038 BT, and Aerococcus viridans CCUG 4311T.</title>
        <authorList>
            <person name="Carkaci D."/>
            <person name="Dargis R."/>
            <person name="Nielsen X.C."/>
            <person name="Skovgaard O."/>
            <person name="Fuursted K."/>
            <person name="Christensen J.J."/>
        </authorList>
    </citation>
    <scope>NUCLEOTIDE SEQUENCE [LARGE SCALE GENOMIC DNA]</scope>
    <source>
        <strain evidence="1 2">CCUG42038B</strain>
    </source>
</reference>
<dbReference type="PANTHER" id="PTHR46434">
    <property type="entry name" value="GENETIC INTERACTOR OF PROHIBITINS 3, MITOCHONDRIAL"/>
    <property type="match status" value="1"/>
</dbReference>
<dbReference type="CDD" id="cd01855">
    <property type="entry name" value="YqeH"/>
    <property type="match status" value="1"/>
</dbReference>
<dbReference type="KEGG" id="auh:AWM75_06475"/>
<dbReference type="InterPro" id="IPR048422">
    <property type="entry name" value="NOA1/YqeH-like_C"/>
</dbReference>
<sequence length="373" mass="41335">MENREETLYCVGCGAQIQTDRERERGYTPRSVLNKSLADPDLPLYCQRCFKLRHYNQLQNVQTSADEFLAILHEIGDQDGLIVNVLDIFDIAGSLIPGLQRFVGNRDIVFVANKVDLLPKSTNQAKLLSWLKTYLSDQGFKAKHVLLTSAKKKQDIDQLLDLMEDLRQGQDVYLVGATNVGKSSLVNAILKATGYDYDLITTSNFPGTTLDTIEIPFADQGKLVDTPGVIQPGQMTSLLDSHGLKQVMPKNEIKARTYQLNSEQTLFIGGLAQLDYLAGERNQLTVYAANSLDIHRRKLAGSQAFYEKHAGSLLTPTAQVENPVANRVRREFHVKPGQDIVVSGLAWIKVGQAGDFALHVPKGIDVTIRSAII</sequence>
<evidence type="ECO:0000313" key="2">
    <source>
        <dbReference type="Proteomes" id="UP000062260"/>
    </source>
</evidence>
<dbReference type="Pfam" id="PF01926">
    <property type="entry name" value="MMR_HSR1"/>
    <property type="match status" value="1"/>
</dbReference>
<dbReference type="InterPro" id="IPR050896">
    <property type="entry name" value="Mito_lipid_metab_GTPase"/>
</dbReference>
<dbReference type="InterPro" id="IPR030378">
    <property type="entry name" value="G_CP_dom"/>
</dbReference>
<dbReference type="Pfam" id="PF21516">
    <property type="entry name" value="YqeH-like_C"/>
    <property type="match status" value="1"/>
</dbReference>
<dbReference type="PROSITE" id="PS51721">
    <property type="entry name" value="G_CP"/>
    <property type="match status" value="1"/>
</dbReference>